<proteinExistence type="predicted"/>
<keyword evidence="1" id="KW-0812">Transmembrane</keyword>
<accession>A0A5B7ZT11</accession>
<name>A0A5B7ZT11_9GAMM</name>
<protein>
    <submittedName>
        <fullName evidence="2">Uncharacterized protein</fullName>
    </submittedName>
</protein>
<evidence type="ECO:0000256" key="1">
    <source>
        <dbReference type="SAM" id="Phobius"/>
    </source>
</evidence>
<reference evidence="2 3" key="1">
    <citation type="submission" date="2019-06" db="EMBL/GenBank/DDBJ databases">
        <title>Thermomonas aquatica sp. nov., isolated from an industrial wastewater treatment plant.</title>
        <authorList>
            <person name="Jeon J.H."/>
            <person name="Park D.-S."/>
        </authorList>
    </citation>
    <scope>NUCLEOTIDE SEQUENCE [LARGE SCALE GENOMIC DNA]</scope>
    <source>
        <strain evidence="2 3">SY21</strain>
    </source>
</reference>
<evidence type="ECO:0000313" key="3">
    <source>
        <dbReference type="Proteomes" id="UP000308149"/>
    </source>
</evidence>
<dbReference type="SUPFAM" id="SSF48452">
    <property type="entry name" value="TPR-like"/>
    <property type="match status" value="1"/>
</dbReference>
<dbReference type="Gene3D" id="1.25.40.10">
    <property type="entry name" value="Tetratricopeptide repeat domain"/>
    <property type="match status" value="1"/>
</dbReference>
<organism evidence="2 3">
    <name type="scientific">Thermomonas aquatica</name>
    <dbReference type="NCBI Taxonomy" id="2202149"/>
    <lineage>
        <taxon>Bacteria</taxon>
        <taxon>Pseudomonadati</taxon>
        <taxon>Pseudomonadota</taxon>
        <taxon>Gammaproteobacteria</taxon>
        <taxon>Lysobacterales</taxon>
        <taxon>Lysobacteraceae</taxon>
        <taxon>Thermomonas</taxon>
    </lineage>
</organism>
<dbReference type="Gene3D" id="3.40.50.10070">
    <property type="entry name" value="TolB, N-terminal domain"/>
    <property type="match status" value="1"/>
</dbReference>
<keyword evidence="3" id="KW-1185">Reference proteome</keyword>
<keyword evidence="1" id="KW-1133">Transmembrane helix</keyword>
<dbReference type="OrthoDB" id="1971692at2"/>
<dbReference type="KEGG" id="thes:FHQ07_13925"/>
<gene>
    <name evidence="2" type="ORF">FHQ07_13925</name>
</gene>
<dbReference type="PANTHER" id="PTHR12558:SF13">
    <property type="entry name" value="CELL DIVISION CYCLE PROTEIN 27 HOMOLOG"/>
    <property type="match status" value="1"/>
</dbReference>
<dbReference type="PANTHER" id="PTHR12558">
    <property type="entry name" value="CELL DIVISION CYCLE 16,23,27"/>
    <property type="match status" value="1"/>
</dbReference>
<feature type="transmembrane region" description="Helical" evidence="1">
    <location>
        <begin position="42"/>
        <end position="65"/>
    </location>
</feature>
<dbReference type="AlphaFoldDB" id="A0A5B7ZT11"/>
<dbReference type="RefSeq" id="WP_139717668.1">
    <property type="nucleotide sequence ID" value="NZ_CP040871.1"/>
</dbReference>
<sequence>MSFLAELRRRNVIRMAGLYLVGAWLVTQVAATLLPVFDAQAWAMKAVVGLLAVGFLPAIVFAWVFELTPEGLKRDADVPLAQSIAPRTARSMERIFLLLLALALGFFAFDKFVLAPRREAALVAAATQTVKAEAGIAGKSAISEKSIAVLPFVNMSADKDNDYFSDGIAEEILNALAQVQDLKVAGRTSSFQFKGKNENLTVIGETLGVAHVLEGSVRKQGDKVRIFAQLIRAKDGYLQWSETYDGDLSDVFALQERIAQAIAAKLQLTLSGQQAQRLVDAGTRNPDAYQLYLQASAIFDHRDGPHMLDAVKQLEQAIALDPNYARAYSRLAAVHGILPTYVPGRYADREKQVRANAQRAIELDPRLAEPWAAMGMTSSLSGSISLIESREYFEKALQLDPDDITSNFWFGLALVRSGYNRAGAERIEHALAVDPLVPNVMRWRGVLYLRDGDIAHAEPLLQRAWAAGLRLAGRELGEIAFRHGDAAQAKRIWTDGSDPMLRQLPADARKALADGLLGGNAPERARAVAVIDAYLASDPEFVPGMMSLWLAQLGAGAQAMELERTRVKVDNSDFMAYLFSPAGESLRALPEFPAYIKAKGFPALWDKYGAPDLCTKSANGDYACQ</sequence>
<dbReference type="Proteomes" id="UP000308149">
    <property type="component" value="Chromosome"/>
</dbReference>
<evidence type="ECO:0000313" key="2">
    <source>
        <dbReference type="EMBL" id="QDA58324.1"/>
    </source>
</evidence>
<feature type="transmembrane region" description="Helical" evidence="1">
    <location>
        <begin position="95"/>
        <end position="114"/>
    </location>
</feature>
<dbReference type="InterPro" id="IPR011990">
    <property type="entry name" value="TPR-like_helical_dom_sf"/>
</dbReference>
<dbReference type="EMBL" id="CP040871">
    <property type="protein sequence ID" value="QDA58324.1"/>
    <property type="molecule type" value="Genomic_DNA"/>
</dbReference>
<keyword evidence="1" id="KW-0472">Membrane</keyword>
<feature type="transmembrane region" description="Helical" evidence="1">
    <location>
        <begin position="12"/>
        <end position="36"/>
    </location>
</feature>